<feature type="domain" description="RRM" evidence="7">
    <location>
        <begin position="609"/>
        <end position="692"/>
    </location>
</feature>
<dbReference type="FunFam" id="3.30.70.330:FF:000738">
    <property type="entry name" value="RNA-binding motif protein 19"/>
    <property type="match status" value="1"/>
</dbReference>
<evidence type="ECO:0000256" key="5">
    <source>
        <dbReference type="PROSITE-ProRule" id="PRU00176"/>
    </source>
</evidence>
<dbReference type="CDD" id="cd12318">
    <property type="entry name" value="RRM5_RBM19_like"/>
    <property type="match status" value="1"/>
</dbReference>
<dbReference type="InterPro" id="IPR000504">
    <property type="entry name" value="RRM_dom"/>
</dbReference>
<feature type="domain" description="RRM" evidence="7">
    <location>
        <begin position="503"/>
        <end position="575"/>
    </location>
</feature>
<dbReference type="PANTHER" id="PTHR48039">
    <property type="entry name" value="RNA-BINDING MOTIF PROTEIN 14B"/>
    <property type="match status" value="1"/>
</dbReference>
<dbReference type="CDD" id="cd00590">
    <property type="entry name" value="RRM_SF"/>
    <property type="match status" value="1"/>
</dbReference>
<feature type="domain" description="RRM" evidence="7">
    <location>
        <begin position="2"/>
        <end position="79"/>
    </location>
</feature>
<dbReference type="Pfam" id="PF00076">
    <property type="entry name" value="RRM_1"/>
    <property type="match status" value="6"/>
</dbReference>
<evidence type="ECO:0000256" key="6">
    <source>
        <dbReference type="SAM" id="MobiDB-lite"/>
    </source>
</evidence>
<dbReference type="InterPro" id="IPR035979">
    <property type="entry name" value="RBD_domain_sf"/>
</dbReference>
<gene>
    <name evidence="8" type="ORF">CINCED_3A012851</name>
</gene>
<evidence type="ECO:0000256" key="1">
    <source>
        <dbReference type="ARBA" id="ARBA00004123"/>
    </source>
</evidence>
<reference evidence="8 9" key="1">
    <citation type="submission" date="2019-08" db="EMBL/GenBank/DDBJ databases">
        <authorList>
            <person name="Alioto T."/>
            <person name="Alioto T."/>
            <person name="Gomez Garrido J."/>
        </authorList>
    </citation>
    <scope>NUCLEOTIDE SEQUENCE [LARGE SCALE GENOMIC DNA]</scope>
</reference>
<comment type="subcellular location">
    <subcellularLocation>
        <location evidence="1">Nucleus</location>
    </subcellularLocation>
</comment>
<dbReference type="PROSITE" id="PS50102">
    <property type="entry name" value="RRM"/>
    <property type="match status" value="6"/>
</dbReference>
<feature type="region of interest" description="Disordered" evidence="6">
    <location>
        <begin position="82"/>
        <end position="105"/>
    </location>
</feature>
<name>A0A5E4MB00_9HEMI</name>
<keyword evidence="4" id="KW-0539">Nucleus</keyword>
<dbReference type="CDD" id="cd12571">
    <property type="entry name" value="RRM6_RBM19"/>
    <property type="match status" value="1"/>
</dbReference>
<feature type="domain" description="RRM" evidence="7">
    <location>
        <begin position="322"/>
        <end position="400"/>
    </location>
</feature>
<keyword evidence="3 5" id="KW-0694">RNA-binding</keyword>
<dbReference type="InterPro" id="IPR034423">
    <property type="entry name" value="RBM19_RRM5"/>
</dbReference>
<evidence type="ECO:0000259" key="7">
    <source>
        <dbReference type="PROSITE" id="PS50102"/>
    </source>
</evidence>
<dbReference type="AlphaFoldDB" id="A0A5E4MB00"/>
<evidence type="ECO:0000313" key="8">
    <source>
        <dbReference type="EMBL" id="VVC29284.1"/>
    </source>
</evidence>
<dbReference type="InterPro" id="IPR034421">
    <property type="entry name" value="RBM19_RRM6"/>
</dbReference>
<proteinExistence type="predicted"/>
<feature type="domain" description="RRM" evidence="7">
    <location>
        <begin position="712"/>
        <end position="792"/>
    </location>
</feature>
<evidence type="ECO:0000256" key="3">
    <source>
        <dbReference type="ARBA" id="ARBA00022884"/>
    </source>
</evidence>
<organism evidence="8 9">
    <name type="scientific">Cinara cedri</name>
    <dbReference type="NCBI Taxonomy" id="506608"/>
    <lineage>
        <taxon>Eukaryota</taxon>
        <taxon>Metazoa</taxon>
        <taxon>Ecdysozoa</taxon>
        <taxon>Arthropoda</taxon>
        <taxon>Hexapoda</taxon>
        <taxon>Insecta</taxon>
        <taxon>Pterygota</taxon>
        <taxon>Neoptera</taxon>
        <taxon>Paraneoptera</taxon>
        <taxon>Hemiptera</taxon>
        <taxon>Sternorrhyncha</taxon>
        <taxon>Aphidomorpha</taxon>
        <taxon>Aphidoidea</taxon>
        <taxon>Aphididae</taxon>
        <taxon>Lachninae</taxon>
        <taxon>Cinara</taxon>
    </lineage>
</organism>
<accession>A0A5E4MB00</accession>
<dbReference type="GO" id="GO:0003729">
    <property type="term" value="F:mRNA binding"/>
    <property type="evidence" value="ECO:0007669"/>
    <property type="project" value="TreeGrafter"/>
</dbReference>
<dbReference type="OrthoDB" id="439639at2759"/>
<dbReference type="SMART" id="SM00360">
    <property type="entry name" value="RRM"/>
    <property type="match status" value="6"/>
</dbReference>
<evidence type="ECO:0000313" key="9">
    <source>
        <dbReference type="Proteomes" id="UP000325440"/>
    </source>
</evidence>
<keyword evidence="9" id="KW-1185">Reference proteome</keyword>
<dbReference type="EMBL" id="CABPRJ010000490">
    <property type="protein sequence ID" value="VVC29284.1"/>
    <property type="molecule type" value="Genomic_DNA"/>
</dbReference>
<dbReference type="InterPro" id="IPR012677">
    <property type="entry name" value="Nucleotide-bd_a/b_plait_sf"/>
</dbReference>
<dbReference type="SUPFAM" id="SSF54928">
    <property type="entry name" value="RNA-binding domain, RBD"/>
    <property type="match status" value="6"/>
</dbReference>
<dbReference type="CDD" id="cd12564">
    <property type="entry name" value="RRM1_RBM19"/>
    <property type="match status" value="1"/>
</dbReference>
<dbReference type="GO" id="GO:0005730">
    <property type="term" value="C:nucleolus"/>
    <property type="evidence" value="ECO:0007669"/>
    <property type="project" value="TreeGrafter"/>
</dbReference>
<evidence type="ECO:0000256" key="2">
    <source>
        <dbReference type="ARBA" id="ARBA00022737"/>
    </source>
</evidence>
<sequence>MTRLIIKNLPKAITEDKLKETFSHKGVITDVQLKYTKDGKFRNFAFIGFQNEEEAKAAQEYFNNTFLNSSRIQVEQCNQLGDKNKPKSWSKYAPDSNAYKKQHNTLKSEEVIKDELKKKKKSKLKPEVEEQLKKHLNDPMFTEFLEVHGQEKILNDIKDEDEIEAEKSASQEKADEEPTNNIANADISDFEYLKIKSGKKSVTEVSIKPRVKTEYNTIVIRGLPCKVKKAMLKDYFKPLKLDSIRIPRQFKGVAYIGFKKKSDAEQCLLKNKSFLNGKRILLYSMKNENDITLENNHHNERNPDWEKQTDSLIHEESIAESGRIFVRNLPFITTEEELQILFEKYGPVTEVIIPVDKISRQVKGYGLITYLMPEHAVKAYTELDGTIFHGRMMHLLPGKAKVNVEDETINEGSSFKKKKMAKLKSEAGLSHNWNSLFLGQNAVADIIAKTYNTTKENVLTGDSAAVRLALGESQIVSDTKTYLENHGVKLDIFNQTVLNRSKNVILVKNLPANTTELEIKDIFSKYGLVNRVVLPPSGVTGLIEFVQNSEAKTAFRQLAYSKFKHLPLYLEWAPDKVFSHVPENKNVENDLNLSKTKLENDIDEPELDTTLFIKNINFSTTEENITKHFESCGKIANVTIARRKDPNQPGQLLSMGYGFIQFYRQKSLNDALKSKQFSMLDDHSIELKRSNRTLQSTTVVDRKQSKSYEESTKLLVRNIPFQASYKEVVELFKTFGELKGLRMPKKMVGTGTHRGFAFVEYNSKTDAKAAMESLCQSTHLYGRRLVLEWAQAGENLDEMRKRTSDQYQSLGGVKKHCKSVADIPIEEDENKNL</sequence>
<dbReference type="InterPro" id="IPR051945">
    <property type="entry name" value="RRM_MRD1_RNA_proc_ribogen"/>
</dbReference>
<keyword evidence="2" id="KW-0677">Repeat</keyword>
<feature type="domain" description="RRM" evidence="7">
    <location>
        <begin position="216"/>
        <end position="287"/>
    </location>
</feature>
<evidence type="ECO:0000256" key="4">
    <source>
        <dbReference type="ARBA" id="ARBA00023242"/>
    </source>
</evidence>
<dbReference type="Gene3D" id="3.30.70.330">
    <property type="match status" value="6"/>
</dbReference>
<protein>
    <submittedName>
        <fullName evidence="8">Probable RNA-binding protein 19, RNA recognition motif 1,Probable RNA-binding protein 19, RNA recognition</fullName>
    </submittedName>
</protein>
<dbReference type="InterPro" id="IPR034418">
    <property type="entry name" value="RMB19_RRM1"/>
</dbReference>
<dbReference type="PANTHER" id="PTHR48039:SF5">
    <property type="entry name" value="RNA-BINDING PROTEIN 28"/>
    <property type="match status" value="1"/>
</dbReference>
<dbReference type="Proteomes" id="UP000325440">
    <property type="component" value="Unassembled WGS sequence"/>
</dbReference>